<dbReference type="KEGG" id="sseo:D0Z67_29255"/>
<dbReference type="GeneID" id="300102986"/>
<sequence>MKVRADVAELIYQGFNNAEIRERTGLSGQAIGAARRRLQRPNAPTRRDTTALERLYAEALPTGRVKDWKPATGRTPLSPAQQRANRERLLAALREPAA</sequence>
<geneLocation type="plasmid" evidence="1">
    <name>unnamed</name>
</geneLocation>
<keyword evidence="2" id="KW-1185">Reference proteome</keyword>
<dbReference type="AlphaFoldDB" id="A0A4P6U330"/>
<dbReference type="OrthoDB" id="4321284at2"/>
<dbReference type="EMBL" id="CP032230">
    <property type="protein sequence ID" value="QBJ94459.1"/>
    <property type="molecule type" value="Genomic_DNA"/>
</dbReference>
<evidence type="ECO:0000313" key="2">
    <source>
        <dbReference type="Proteomes" id="UP000292547"/>
    </source>
</evidence>
<proteinExistence type="predicted"/>
<protein>
    <submittedName>
        <fullName evidence="1">Helix-turn-helix domain-containing protein</fullName>
    </submittedName>
</protein>
<organism evidence="1 2">
    <name type="scientific">Streptomyces seoulensis</name>
    <dbReference type="NCBI Taxonomy" id="73044"/>
    <lineage>
        <taxon>Bacteria</taxon>
        <taxon>Bacillati</taxon>
        <taxon>Actinomycetota</taxon>
        <taxon>Actinomycetes</taxon>
        <taxon>Kitasatosporales</taxon>
        <taxon>Streptomycetaceae</taxon>
        <taxon>Streptomyces</taxon>
    </lineage>
</organism>
<accession>A0A4P6U330</accession>
<name>A0A4P6U330_STRSO</name>
<gene>
    <name evidence="1" type="ORF">D0Z67_29255</name>
</gene>
<reference evidence="1 2" key="1">
    <citation type="submission" date="2018-08" db="EMBL/GenBank/DDBJ databases">
        <title>The complete genome sequence of Streptomyces seoulensis, a pioneer strain for nickel superoxide dismutase discovery.</title>
        <authorList>
            <person name="Shin J."/>
            <person name="Lee J.-S."/>
            <person name="Lee E.-J."/>
            <person name="Youn H.-D."/>
        </authorList>
    </citation>
    <scope>NUCLEOTIDE SEQUENCE [LARGE SCALE GENOMIC DNA]</scope>
    <source>
        <strain evidence="1 2">KCTC 9819</strain>
        <plasmid evidence="1 2">unnamed</plasmid>
    </source>
</reference>
<keyword evidence="1" id="KW-0614">Plasmid</keyword>
<dbReference type="RefSeq" id="WP_031182953.1">
    <property type="nucleotide sequence ID" value="NZ_CP032230.1"/>
</dbReference>
<dbReference type="Proteomes" id="UP000292547">
    <property type="component" value="Plasmid unnamed"/>
</dbReference>
<evidence type="ECO:0000313" key="1">
    <source>
        <dbReference type="EMBL" id="QBJ94459.1"/>
    </source>
</evidence>